<name>A0A023UGI7_STAHA</name>
<organism evidence="3">
    <name type="scientific">Staphylococcus haemolyticus</name>
    <dbReference type="NCBI Taxonomy" id="1283"/>
    <lineage>
        <taxon>Bacteria</taxon>
        <taxon>Bacillati</taxon>
        <taxon>Bacillota</taxon>
        <taxon>Bacilli</taxon>
        <taxon>Bacillales</taxon>
        <taxon>Staphylococcaceae</taxon>
        <taxon>Staphylococcus</taxon>
    </lineage>
</organism>
<dbReference type="GO" id="GO:0005524">
    <property type="term" value="F:ATP binding"/>
    <property type="evidence" value="ECO:0007669"/>
    <property type="project" value="InterPro"/>
</dbReference>
<gene>
    <name evidence="3" type="ORF">SHP0102</name>
</gene>
<feature type="domain" description="Helicase/UvrB N-terminal" evidence="1">
    <location>
        <begin position="10"/>
        <end position="231"/>
    </location>
</feature>
<dbReference type="GO" id="GO:0005829">
    <property type="term" value="C:cytosol"/>
    <property type="evidence" value="ECO:0007669"/>
    <property type="project" value="TreeGrafter"/>
</dbReference>
<dbReference type="CDD" id="cd18785">
    <property type="entry name" value="SF2_C"/>
    <property type="match status" value="1"/>
</dbReference>
<dbReference type="AlphaFoldDB" id="A0A023UGI7"/>
<protein>
    <submittedName>
        <fullName evidence="3">Type III restriction-modification system StyLTI enzyme res</fullName>
    </submittedName>
</protein>
<dbReference type="NCBIfam" id="NF012027">
    <property type="entry name" value="PRK15483.1"/>
    <property type="match status" value="1"/>
</dbReference>
<feature type="domain" description="Type III restriction enzyme C-terminal endonuclease" evidence="2">
    <location>
        <begin position="869"/>
        <end position="971"/>
    </location>
</feature>
<reference evidence="3" key="1">
    <citation type="submission" date="2013-03" db="EMBL/GenBank/DDBJ databases">
        <authorList>
            <person name="Borui P."/>
            <person name="Yunsong Y."/>
        </authorList>
    </citation>
    <scope>NUCLEOTIDE SEQUENCE</scope>
    <source>
        <strain evidence="3">SH32</strain>
    </source>
</reference>
<dbReference type="Gene3D" id="3.40.50.300">
    <property type="entry name" value="P-loop containing nucleotide triphosphate hydrolases"/>
    <property type="match status" value="2"/>
</dbReference>
<dbReference type="PANTHER" id="PTHR47396">
    <property type="entry name" value="TYPE I RESTRICTION ENZYME ECOKI R PROTEIN"/>
    <property type="match status" value="1"/>
</dbReference>
<proteinExistence type="predicted"/>
<dbReference type="InterPro" id="IPR027417">
    <property type="entry name" value="P-loop_NTPase"/>
</dbReference>
<dbReference type="InterPro" id="IPR006935">
    <property type="entry name" value="Helicase/UvrB_N"/>
</dbReference>
<dbReference type="Pfam" id="PF04851">
    <property type="entry name" value="ResIII"/>
    <property type="match status" value="1"/>
</dbReference>
<dbReference type="REBASE" id="84870">
    <property type="entry name" value="Sha32ORF100P"/>
</dbReference>
<evidence type="ECO:0000313" key="3">
    <source>
        <dbReference type="EMBL" id="AHX99811.1"/>
    </source>
</evidence>
<dbReference type="GO" id="GO:0003677">
    <property type="term" value="F:DNA binding"/>
    <property type="evidence" value="ECO:0007669"/>
    <property type="project" value="InterPro"/>
</dbReference>
<dbReference type="SUPFAM" id="SSF52540">
    <property type="entry name" value="P-loop containing nucleoside triphosphate hydrolases"/>
    <property type="match status" value="2"/>
</dbReference>
<evidence type="ECO:0000259" key="2">
    <source>
        <dbReference type="Pfam" id="PF19778"/>
    </source>
</evidence>
<dbReference type="InterPro" id="IPR045572">
    <property type="entry name" value="RE_endonuc_C"/>
</dbReference>
<evidence type="ECO:0000259" key="1">
    <source>
        <dbReference type="Pfam" id="PF04851"/>
    </source>
</evidence>
<dbReference type="EMBL" id="KF006347">
    <property type="protein sequence ID" value="AHX99811.1"/>
    <property type="molecule type" value="Genomic_DNA"/>
</dbReference>
<reference evidence="3" key="2">
    <citation type="journal article" date="2014" name="PLoS ONE">
        <title>Characterization of the staphylococcal cassette chromosome composite island of Staphylococcus haemolyticus SH32, a methicillin-resistant clinical isolate from China.</title>
        <authorList>
            <person name="Yu D."/>
            <person name="Pi B."/>
            <person name="Chen Y."/>
            <person name="Wang Y."/>
            <person name="Ruan Z."/>
            <person name="Otto M."/>
            <person name="Yu Y."/>
        </authorList>
    </citation>
    <scope>NUCLEOTIDE SEQUENCE</scope>
    <source>
        <strain evidence="3">SH32</strain>
    </source>
</reference>
<dbReference type="Pfam" id="PF19778">
    <property type="entry name" value="RE_endonuc"/>
    <property type="match status" value="1"/>
</dbReference>
<dbReference type="GO" id="GO:0015668">
    <property type="term" value="F:type III site-specific deoxyribonuclease activity"/>
    <property type="evidence" value="ECO:0007669"/>
    <property type="project" value="InterPro"/>
</dbReference>
<dbReference type="InterPro" id="IPR050742">
    <property type="entry name" value="Helicase_Restrict-Modif_Enz"/>
</dbReference>
<sequence length="989" mass="115631">MKIFLEELIHQQQAVKKIIDTFTGIEKYLTSKNCDNEFANNLIINRYSEEANIDIKMETGTGKTYVYTKMMYELHKKFGIFKFILVVPSPAIKEGAKNFLTNLSTKRHFQETYGNVEIEINIINKGDFNTRSGRKIFPPHLSNFIESSNLNANQIQVLLINAGMLNSSNMTKVDYDQTLLSNYSNPIEALKATKSVVIIDEPHRFPRDKKNYKSIENLEPQMIVRFGATFPEVKKGTGKKAVYIKDYYRGRPQFELNAVDSFNQGLVKGIDIYYPNLTPEQAKNRYTIDSVKAKEIVLKKGKNKWTLGIGENLANIDSLFEGDLSYSGAKTLSNDLEISKGMDLLPGTFTTNYQELIINDAINQHFEHEINNFMRDNLKENFQPKVKTLSLFFIDSIRSYRNKEGWLKQTFERLLKVKLRKLIKEFEVKKLPREIEYLDFLRVTYDSLNSENQMVHAGYFGEDRGSGDEAIQAEVNDILKNKEKMLSFKDENGNWITRRFLFSKWTLREGWDNPNVFVIAKLRTSGSENSKIQEVGRGLRLPVDENGHRLTQDEFPSRLSFLIGYDEKDFAEKLMGEINSDVDVKLSEDKLTDEMINKIVEHRKQVDPYYNDEVLLEQLDERNLINRKNEFKTDVEIDGVKKSGFEWLLELYPEVNASKLNADKVRDMKKNPPNLKVKLNKENWNKLRFLWGNLSKRYMLEFKKMSEDDLYLFVERLLNDDDLFVKQQPERIHQSLEKDDEGKQVIKESISEYNYRNEFIYMNYGKFLKQIVLKTNVPISIMHKNLLSVLKDKYNSDERFLSELSLNNIIREFNKRFEEKYSQSYEYKKLDFSATTTIYDSEISEFKDWVDANYLGTNVENNIQTEKRFLYERPPVRYDSVTPELELLKRNYDKNVTVFGNLPKKAIQVPKYTGGTTTPDFVYMIETDEQDAKYLIVETKAENMRLGDKSIGEIQKKFFNTLDNLNIKYQLATSAQDVYNEIKKLDDSK</sequence>
<dbReference type="PANTHER" id="PTHR47396:SF1">
    <property type="entry name" value="ATP-DEPENDENT HELICASE IRC3-RELATED"/>
    <property type="match status" value="1"/>
</dbReference>
<accession>A0A023UGI7</accession>